<protein>
    <recommendedName>
        <fullName evidence="3">Lipoprotein</fullName>
    </recommendedName>
</protein>
<proteinExistence type="predicted"/>
<evidence type="ECO:0008006" key="3">
    <source>
        <dbReference type="Google" id="ProtNLM"/>
    </source>
</evidence>
<accession>A6DHA7</accession>
<organism evidence="1 2">
    <name type="scientific">Lentisphaera araneosa HTCC2155</name>
    <dbReference type="NCBI Taxonomy" id="313628"/>
    <lineage>
        <taxon>Bacteria</taxon>
        <taxon>Pseudomonadati</taxon>
        <taxon>Lentisphaerota</taxon>
        <taxon>Lentisphaeria</taxon>
        <taxon>Lentisphaerales</taxon>
        <taxon>Lentisphaeraceae</taxon>
        <taxon>Lentisphaera</taxon>
    </lineage>
</organism>
<dbReference type="PROSITE" id="PS51257">
    <property type="entry name" value="PROKAR_LIPOPROTEIN"/>
    <property type="match status" value="1"/>
</dbReference>
<evidence type="ECO:0000313" key="1">
    <source>
        <dbReference type="EMBL" id="EDM28990.1"/>
    </source>
</evidence>
<sequence>MKFYSLIPLVFMLSCASQRSNHTPPKNTEEAAPKKRIAVKKYETPQVSVEVQDGKGKIVSRIKEQDMTIYKLRIKDYEEKPLGELEELLKTSNAQVTTVIVEALFHRAMDNYNAAMIEKRKNGEVDSEPVNIDHVVRIYASLLKDKREVVLEDDDTTLWMESKSIYEKPQIRIYAAYMAQRITNGDIKPYGLEFNKHRAGILYCTKNDFAQVKEDVASNWLKWWKEYGEEQYSK</sequence>
<dbReference type="RefSeq" id="WP_007277292.1">
    <property type="nucleotide sequence ID" value="NZ_ABCK01000003.1"/>
</dbReference>
<dbReference type="AlphaFoldDB" id="A6DHA7"/>
<keyword evidence="2" id="KW-1185">Reference proteome</keyword>
<reference evidence="1 2" key="1">
    <citation type="journal article" date="2010" name="J. Bacteriol.">
        <title>Genome sequence of Lentisphaera araneosa HTCC2155T, the type species of the order Lentisphaerales in the phylum Lentisphaerae.</title>
        <authorList>
            <person name="Thrash J.C."/>
            <person name="Cho J.C."/>
            <person name="Vergin K.L."/>
            <person name="Morris R.M."/>
            <person name="Giovannoni S.J."/>
        </authorList>
    </citation>
    <scope>NUCLEOTIDE SEQUENCE [LARGE SCALE GENOMIC DNA]</scope>
    <source>
        <strain evidence="1 2">HTCC2155</strain>
    </source>
</reference>
<name>A6DHA7_9BACT</name>
<comment type="caution">
    <text evidence="1">The sequence shown here is derived from an EMBL/GenBank/DDBJ whole genome shotgun (WGS) entry which is preliminary data.</text>
</comment>
<dbReference type="Proteomes" id="UP000004947">
    <property type="component" value="Unassembled WGS sequence"/>
</dbReference>
<dbReference type="EMBL" id="ABCK01000003">
    <property type="protein sequence ID" value="EDM28990.1"/>
    <property type="molecule type" value="Genomic_DNA"/>
</dbReference>
<evidence type="ECO:0000313" key="2">
    <source>
        <dbReference type="Proteomes" id="UP000004947"/>
    </source>
</evidence>
<gene>
    <name evidence="1" type="ORF">LNTAR_14277</name>
</gene>
<dbReference type="STRING" id="313628.LNTAR_14277"/>